<name>A0ACA9LUU7_9GLOM</name>
<sequence>MHCLVMEYADNETLRKYLQQNKLEWPEKIRLASQIAEGMSYLHSIDITHRNLHTANILIHKNDIKISDFGFSKTLNSIAIRSNKVCGAIPFIDPHILKIKIIHCSDDDLLQRIIYGLREEPITGIPARYIILYSRCWDYEQNKRPSMFQIFQQLNSLELSPKYEESNQDRFQTVIKEHKLQEISYNSLVDKKKIGHGDFGRVYRATSSSLGDVAIKELESKTDEKTQKLFINEIKRLNKYNHEMSELLNFMGLVST</sequence>
<accession>A0ACA9LUU7</accession>
<protein>
    <submittedName>
        <fullName evidence="1">7379_t:CDS:1</fullName>
    </submittedName>
</protein>
<keyword evidence="2" id="KW-1185">Reference proteome</keyword>
<reference evidence="1" key="1">
    <citation type="submission" date="2021-06" db="EMBL/GenBank/DDBJ databases">
        <authorList>
            <person name="Kallberg Y."/>
            <person name="Tangrot J."/>
            <person name="Rosling A."/>
        </authorList>
    </citation>
    <scope>NUCLEOTIDE SEQUENCE</scope>
    <source>
        <strain evidence="1">IL203A</strain>
    </source>
</reference>
<evidence type="ECO:0000313" key="2">
    <source>
        <dbReference type="Proteomes" id="UP000789702"/>
    </source>
</evidence>
<evidence type="ECO:0000313" key="1">
    <source>
        <dbReference type="EMBL" id="CAG8552462.1"/>
    </source>
</evidence>
<comment type="caution">
    <text evidence="1">The sequence shown here is derived from an EMBL/GenBank/DDBJ whole genome shotgun (WGS) entry which is preliminary data.</text>
</comment>
<dbReference type="EMBL" id="CAJVPU010005769">
    <property type="protein sequence ID" value="CAG8552462.1"/>
    <property type="molecule type" value="Genomic_DNA"/>
</dbReference>
<proteinExistence type="predicted"/>
<organism evidence="1 2">
    <name type="scientific">Dentiscutata heterogama</name>
    <dbReference type="NCBI Taxonomy" id="1316150"/>
    <lineage>
        <taxon>Eukaryota</taxon>
        <taxon>Fungi</taxon>
        <taxon>Fungi incertae sedis</taxon>
        <taxon>Mucoromycota</taxon>
        <taxon>Glomeromycotina</taxon>
        <taxon>Glomeromycetes</taxon>
        <taxon>Diversisporales</taxon>
        <taxon>Gigasporaceae</taxon>
        <taxon>Dentiscutata</taxon>
    </lineage>
</organism>
<dbReference type="Proteomes" id="UP000789702">
    <property type="component" value="Unassembled WGS sequence"/>
</dbReference>
<gene>
    <name evidence="1" type="ORF">DHETER_LOCUS5288</name>
</gene>